<dbReference type="Proteomes" id="UP001500124">
    <property type="component" value="Unassembled WGS sequence"/>
</dbReference>
<evidence type="ECO:0000313" key="4">
    <source>
        <dbReference type="Proteomes" id="UP001500124"/>
    </source>
</evidence>
<evidence type="ECO:0000256" key="1">
    <source>
        <dbReference type="SAM" id="MobiDB-lite"/>
    </source>
</evidence>
<organism evidence="3 4">
    <name type="scientific">Streptomyces similanensis</name>
    <dbReference type="NCBI Taxonomy" id="1274988"/>
    <lineage>
        <taxon>Bacteria</taxon>
        <taxon>Bacillati</taxon>
        <taxon>Actinomycetota</taxon>
        <taxon>Actinomycetes</taxon>
        <taxon>Kitasatosporales</taxon>
        <taxon>Streptomycetaceae</taxon>
        <taxon>Streptomyces</taxon>
    </lineage>
</organism>
<gene>
    <name evidence="3" type="ORF">GCM10023336_33920</name>
</gene>
<feature type="region of interest" description="Disordered" evidence="1">
    <location>
        <begin position="93"/>
        <end position="115"/>
    </location>
</feature>
<keyword evidence="4" id="KW-1185">Reference proteome</keyword>
<protein>
    <recommendedName>
        <fullName evidence="5">ATP-binding protein</fullName>
    </recommendedName>
</protein>
<feature type="signal peptide" evidence="2">
    <location>
        <begin position="1"/>
        <end position="28"/>
    </location>
</feature>
<keyword evidence="2" id="KW-0732">Signal</keyword>
<sequence>MKQSAAKTLGVAALGAAFAAVGAGAANAAPALPDAGQALGAVAKELPTGNVAQLPGAGRALDQTQPVLGSGLSAAQPAAGGLQNGPVEPVGKLLGGMPVQSMPTNGVQVNGFPIG</sequence>
<dbReference type="RefSeq" id="WP_345669092.1">
    <property type="nucleotide sequence ID" value="NZ_BAABKC010000047.1"/>
</dbReference>
<evidence type="ECO:0000313" key="3">
    <source>
        <dbReference type="EMBL" id="GAA5058764.1"/>
    </source>
</evidence>
<dbReference type="EMBL" id="BAABKC010000047">
    <property type="protein sequence ID" value="GAA5058764.1"/>
    <property type="molecule type" value="Genomic_DNA"/>
</dbReference>
<evidence type="ECO:0000256" key="2">
    <source>
        <dbReference type="SAM" id="SignalP"/>
    </source>
</evidence>
<feature type="chain" id="PRO_5045510472" description="ATP-binding protein" evidence="2">
    <location>
        <begin position="29"/>
        <end position="115"/>
    </location>
</feature>
<proteinExistence type="predicted"/>
<accession>A0ABP9KH07</accession>
<name>A0ABP9KH07_9ACTN</name>
<comment type="caution">
    <text evidence="3">The sequence shown here is derived from an EMBL/GenBank/DDBJ whole genome shotgun (WGS) entry which is preliminary data.</text>
</comment>
<reference evidence="4" key="1">
    <citation type="journal article" date="2019" name="Int. J. Syst. Evol. Microbiol.">
        <title>The Global Catalogue of Microorganisms (GCM) 10K type strain sequencing project: providing services to taxonomists for standard genome sequencing and annotation.</title>
        <authorList>
            <consortium name="The Broad Institute Genomics Platform"/>
            <consortium name="The Broad Institute Genome Sequencing Center for Infectious Disease"/>
            <person name="Wu L."/>
            <person name="Ma J."/>
        </authorList>
    </citation>
    <scope>NUCLEOTIDE SEQUENCE [LARGE SCALE GENOMIC DNA]</scope>
    <source>
        <strain evidence="4">JCM 18410</strain>
    </source>
</reference>
<evidence type="ECO:0008006" key="5">
    <source>
        <dbReference type="Google" id="ProtNLM"/>
    </source>
</evidence>